<dbReference type="eggNOG" id="KOG0581">
    <property type="taxonomic scope" value="Eukaryota"/>
</dbReference>
<accession>A0C1J7</accession>
<proteinExistence type="predicted"/>
<dbReference type="Proteomes" id="UP000000600">
    <property type="component" value="Unassembled WGS sequence"/>
</dbReference>
<keyword evidence="4" id="KW-1185">Reference proteome</keyword>
<dbReference type="Pfam" id="PF00069">
    <property type="entry name" value="Pkinase"/>
    <property type="match status" value="1"/>
</dbReference>
<dbReference type="EMBL" id="CT868033">
    <property type="protein sequence ID" value="CAK64664.1"/>
    <property type="molecule type" value="Genomic_DNA"/>
</dbReference>
<protein>
    <recommendedName>
        <fullName evidence="2">Protein kinase domain-containing protein</fullName>
    </recommendedName>
</protein>
<dbReference type="SUPFAM" id="SSF56112">
    <property type="entry name" value="Protein kinase-like (PK-like)"/>
    <property type="match status" value="1"/>
</dbReference>
<dbReference type="InterPro" id="IPR017441">
    <property type="entry name" value="Protein_kinase_ATP_BS"/>
</dbReference>
<name>A0C1J7_PARTE</name>
<dbReference type="Gene3D" id="1.10.510.10">
    <property type="entry name" value="Transferase(Phosphotransferase) domain 1"/>
    <property type="match status" value="1"/>
</dbReference>
<dbReference type="InParanoid" id="A0C1J7"/>
<dbReference type="PROSITE" id="PS50011">
    <property type="entry name" value="PROTEIN_KINASE_DOM"/>
    <property type="match status" value="1"/>
</dbReference>
<dbReference type="RefSeq" id="XP_001432061.1">
    <property type="nucleotide sequence ID" value="XM_001432024.1"/>
</dbReference>
<dbReference type="InterPro" id="IPR011009">
    <property type="entry name" value="Kinase-like_dom_sf"/>
</dbReference>
<dbReference type="PROSITE" id="PS00107">
    <property type="entry name" value="PROTEIN_KINASE_ATP"/>
    <property type="match status" value="1"/>
</dbReference>
<dbReference type="STRING" id="5888.A0C1J7"/>
<dbReference type="GO" id="GO:0005524">
    <property type="term" value="F:ATP binding"/>
    <property type="evidence" value="ECO:0007669"/>
    <property type="project" value="UniProtKB-UniRule"/>
</dbReference>
<evidence type="ECO:0000259" key="2">
    <source>
        <dbReference type="PROSITE" id="PS50011"/>
    </source>
</evidence>
<dbReference type="HOGENOM" id="CLU_320674_0_0_1"/>
<dbReference type="OMA" id="FIKAKHY"/>
<dbReference type="SMART" id="SM00220">
    <property type="entry name" value="S_TKc"/>
    <property type="match status" value="1"/>
</dbReference>
<dbReference type="AlphaFoldDB" id="A0C1J7"/>
<reference evidence="3 4" key="1">
    <citation type="journal article" date="2006" name="Nature">
        <title>Global trends of whole-genome duplications revealed by the ciliate Paramecium tetraurelia.</title>
        <authorList>
            <consortium name="Genoscope"/>
            <person name="Aury J.-M."/>
            <person name="Jaillon O."/>
            <person name="Duret L."/>
            <person name="Noel B."/>
            <person name="Jubin C."/>
            <person name="Porcel B.M."/>
            <person name="Segurens B."/>
            <person name="Daubin V."/>
            <person name="Anthouard V."/>
            <person name="Aiach N."/>
            <person name="Arnaiz O."/>
            <person name="Billaut A."/>
            <person name="Beisson J."/>
            <person name="Blanc I."/>
            <person name="Bouhouche K."/>
            <person name="Camara F."/>
            <person name="Duharcourt S."/>
            <person name="Guigo R."/>
            <person name="Gogendeau D."/>
            <person name="Katinka M."/>
            <person name="Keller A.-M."/>
            <person name="Kissmehl R."/>
            <person name="Klotz C."/>
            <person name="Koll F."/>
            <person name="Le Moue A."/>
            <person name="Lepere C."/>
            <person name="Malinsky S."/>
            <person name="Nowacki M."/>
            <person name="Nowak J.K."/>
            <person name="Plattner H."/>
            <person name="Poulain J."/>
            <person name="Ruiz F."/>
            <person name="Serrano V."/>
            <person name="Zagulski M."/>
            <person name="Dessen P."/>
            <person name="Betermier M."/>
            <person name="Weissenbach J."/>
            <person name="Scarpelli C."/>
            <person name="Schachter V."/>
            <person name="Sperling L."/>
            <person name="Meyer E."/>
            <person name="Cohen J."/>
            <person name="Wincker P."/>
        </authorList>
    </citation>
    <scope>NUCLEOTIDE SEQUENCE [LARGE SCALE GENOMIC DNA]</scope>
    <source>
        <strain evidence="3 4">Stock d4-2</strain>
    </source>
</reference>
<keyword evidence="1" id="KW-0547">Nucleotide-binding</keyword>
<dbReference type="GO" id="GO:0004674">
    <property type="term" value="F:protein serine/threonine kinase activity"/>
    <property type="evidence" value="ECO:0000318"/>
    <property type="project" value="GO_Central"/>
</dbReference>
<feature type="binding site" evidence="1">
    <location>
        <position position="100"/>
    </location>
    <ligand>
        <name>ATP</name>
        <dbReference type="ChEBI" id="CHEBI:30616"/>
    </ligand>
</feature>
<organism evidence="3 4">
    <name type="scientific">Paramecium tetraurelia</name>
    <dbReference type="NCBI Taxonomy" id="5888"/>
    <lineage>
        <taxon>Eukaryota</taxon>
        <taxon>Sar</taxon>
        <taxon>Alveolata</taxon>
        <taxon>Ciliophora</taxon>
        <taxon>Intramacronucleata</taxon>
        <taxon>Oligohymenophorea</taxon>
        <taxon>Peniculida</taxon>
        <taxon>Parameciidae</taxon>
        <taxon>Paramecium</taxon>
    </lineage>
</organism>
<dbReference type="PANTHER" id="PTHR24347">
    <property type="entry name" value="SERINE/THREONINE-PROTEIN KINASE"/>
    <property type="match status" value="1"/>
</dbReference>
<gene>
    <name evidence="3" type="ORF">GSPATT00034141001</name>
</gene>
<dbReference type="GeneID" id="5017846"/>
<evidence type="ECO:0000313" key="3">
    <source>
        <dbReference type="EMBL" id="CAK64664.1"/>
    </source>
</evidence>
<evidence type="ECO:0000313" key="4">
    <source>
        <dbReference type="Proteomes" id="UP000000600"/>
    </source>
</evidence>
<dbReference type="KEGG" id="ptm:GSPATT00034141001"/>
<dbReference type="OrthoDB" id="4062651at2759"/>
<feature type="domain" description="Protein kinase" evidence="2">
    <location>
        <begin position="71"/>
        <end position="396"/>
    </location>
</feature>
<sequence>MNNSQNESKKSEQTQTIDYFQQLNENRCQLNNNVFLLERTIFQLLRKYPDVFSYNQQQIHNVKNGCLDLNIENGLLLGQGAYGSVYSTINPNNNLPAALKVQVNCDFDQVIILAEEFQIQKRIAVHFPECIIQIQNKIVISLQYMNAYRIYAYLDLGLGNLKEYQLRLKQFTELQFNNLFDCILDSVLKIHSLKIAHNDIKLENIINTQKNGWVLADFGCSTQYITPYGEYPIVGTRAYMQKQVRGALNNNLKIFKMNLFKKDIYAFQLSMLQILYPQDNINVLQQILDQQKMVHPKINSLYNKDYFQIKSYFLQQKYIRTTLIQEPIIASTEDVKRNLENNFKLSLQYKIHQSTQNLSYNGDMKFWMQCMLNIISQEYSSDQEIIRKVMILDSFVDKYSCNVSAQEIFEEISIEDLSKFEYDLYYDVLEKKGQRMLQLMLCQGYQATLAEPNCNLKFQEAELLYIIGQWEQAKEAINSIQNELELENDEMLLKFICLKSRLNGQWIKAIEEIIPYLINYKEMIQIMIEWKFIIMDSIWLNKSKNMLNKIYQPRHNFNSQEKKDTVELDFSKYIKIFYQCEGEERVAFGVNVINMMQNLNYDKYAIFQQGWTYCEIMQYHCVYQSFIEQFIQFIEQNLEGYYFNWAIYDCYSQFLVYKGEFIKAKHYLDKAMKIVENDCIYNQFTLSHHLFQLQFQLGSLEYAETFRKMIDFLNQMGSSELTLYLFAILFQETLNSNHQYNSQSNIRDFLSQAAAILKGHLIERRLSAILCYIIEEDYAFRNKDFIALKSAMWNELPKALKEAEDQQSHEEEVLIGFSELFQIAEFEDLNLKDETRYTSRWIQSVIIFGEIGFQNKKLPKHVAGFVPYFYSVSCSRSGDQRKYQEAQELYAIIHMNASWLF</sequence>
<dbReference type="InterPro" id="IPR000719">
    <property type="entry name" value="Prot_kinase_dom"/>
</dbReference>
<evidence type="ECO:0000256" key="1">
    <source>
        <dbReference type="PROSITE-ProRule" id="PRU10141"/>
    </source>
</evidence>
<keyword evidence="1" id="KW-0067">ATP-binding</keyword>